<evidence type="ECO:0000256" key="7">
    <source>
        <dbReference type="SAM" id="MobiDB-lite"/>
    </source>
</evidence>
<dbReference type="Proteomes" id="UP000250572">
    <property type="component" value="Unassembled WGS sequence"/>
</dbReference>
<dbReference type="Gene3D" id="1.10.418.10">
    <property type="entry name" value="Calponin-like domain"/>
    <property type="match status" value="2"/>
</dbReference>
<proteinExistence type="predicted"/>
<feature type="compositionally biased region" description="Polar residues" evidence="7">
    <location>
        <begin position="383"/>
        <end position="400"/>
    </location>
</feature>
<dbReference type="SUPFAM" id="SSF47576">
    <property type="entry name" value="Calponin-homology domain, CH-domain"/>
    <property type="match status" value="1"/>
</dbReference>
<dbReference type="InterPro" id="IPR001715">
    <property type="entry name" value="CH_dom"/>
</dbReference>
<dbReference type="GO" id="GO:0007097">
    <property type="term" value="P:nuclear migration"/>
    <property type="evidence" value="ECO:0007669"/>
    <property type="project" value="TreeGrafter"/>
</dbReference>
<keyword evidence="5" id="KW-0472">Membrane</keyword>
<dbReference type="GO" id="GO:0051015">
    <property type="term" value="F:actin filament binding"/>
    <property type="evidence" value="ECO:0007669"/>
    <property type="project" value="TreeGrafter"/>
</dbReference>
<keyword evidence="3" id="KW-0677">Repeat</keyword>
<dbReference type="InterPro" id="IPR036872">
    <property type="entry name" value="CH_dom_sf"/>
</dbReference>
<evidence type="ECO:0000313" key="9">
    <source>
        <dbReference type="EMBL" id="PWA27822.1"/>
    </source>
</evidence>
<accession>A0A315W7L5</accession>
<feature type="compositionally biased region" description="Polar residues" evidence="7">
    <location>
        <begin position="1"/>
        <end position="22"/>
    </location>
</feature>
<dbReference type="PANTHER" id="PTHR47535">
    <property type="entry name" value="MUSCLE-SPECIFIC PROTEIN 300 KDA, ISOFORM G"/>
    <property type="match status" value="1"/>
</dbReference>
<dbReference type="GO" id="GO:0005737">
    <property type="term" value="C:cytoplasm"/>
    <property type="evidence" value="ECO:0007669"/>
    <property type="project" value="TreeGrafter"/>
</dbReference>
<feature type="region of interest" description="Disordered" evidence="7">
    <location>
        <begin position="383"/>
        <end position="406"/>
    </location>
</feature>
<feature type="compositionally biased region" description="Polar residues" evidence="7">
    <location>
        <begin position="185"/>
        <end position="201"/>
    </location>
</feature>
<evidence type="ECO:0000259" key="8">
    <source>
        <dbReference type="PROSITE" id="PS50021"/>
    </source>
</evidence>
<feature type="region of interest" description="Disordered" evidence="7">
    <location>
        <begin position="717"/>
        <end position="754"/>
    </location>
</feature>
<feature type="domain" description="Calponin-homology (CH)" evidence="8">
    <location>
        <begin position="217"/>
        <end position="321"/>
    </location>
</feature>
<evidence type="ECO:0000313" key="10">
    <source>
        <dbReference type="Proteomes" id="UP000250572"/>
    </source>
</evidence>
<feature type="domain" description="Calponin-homology (CH)" evidence="8">
    <location>
        <begin position="28"/>
        <end position="160"/>
    </location>
</feature>
<name>A0A315W7L5_GAMAF</name>
<dbReference type="PROSITE" id="PS50021">
    <property type="entry name" value="CH"/>
    <property type="match status" value="2"/>
</dbReference>
<evidence type="ECO:0000256" key="1">
    <source>
        <dbReference type="ARBA" id="ARBA00004370"/>
    </source>
</evidence>
<feature type="region of interest" description="Disordered" evidence="7">
    <location>
        <begin position="1"/>
        <end position="30"/>
    </location>
</feature>
<sequence>MQDLLESQSKAATAISDHNGQPQDRRKATQKRTFTRWINVFLQNRNPPLAVSDLFTDIQDGRMLMALLEELSGCKLLYRYRSSSHRIFRLNNISKALAFLDDRHVGIRSSVQYNQVRCNPLSYSVVVPQVKLLGIDASGIADGLPSVVLNLVWNIILHFQVKEATGGLQRHLSSSLSSLSLSAYPSTSDLSPQNGSYSCNTLPRKGKKPEREPKYNSKAIKSLLHWVQRSTSRYGVDVDDFGVSWRSGMAFLALIKSIKPDLVNLRESLSKEPKENLRQAFMLAHLCLDVPPLLEPEDVACASPDEQSIITYVSMFLGDHLVTDEDHMAQFDFHEIPSFASLESVGLGQTLADHPEARALLRTFEKSDEQRLWRQWSRKSSETSCAHNSNMSGSPETSFPFTPRVLEPPSPLEAGVANLDIRSWMDKSSDRGYGKRSYVSQSSEEGIYSLSALDSDEEEAYSYILDLNKDVFRPSNPSKRQVPKVEEETAEEMEEESKQLAVLGMFNGGGHKQEGHLRANRKLDLDKIKSSLRETTNKRAVFDLEPDAQRRTNRDTYTEKESNRRMECDGKEKDGFDKVQEGGVKATIFEVASWKYAEEGGAELSGKLGLVSERTVEKDLGRLKEGQDLKERSESEEARVEKKDTGSQKRVKLKSFNDKTVEKMSSEDACFNILGTNGATISNTGCGAEVKMKEAGHLMKSSDYGFAQTEDWRKREPTISRLEDLKADQRTTPERLPDDVHEGDNSPTVACRASSHRQPFERRHMLPRGPHLNATASVEAAMMFLDDSSEVMMLYDTNCSAVVVRLAFRGPFWFRIAFDRPLVFVVYDYLTRLVMLIGQITGTTENV</sequence>
<evidence type="ECO:0000256" key="6">
    <source>
        <dbReference type="ARBA" id="ARBA00023203"/>
    </source>
</evidence>
<feature type="region of interest" description="Disordered" evidence="7">
    <location>
        <begin position="622"/>
        <end position="647"/>
    </location>
</feature>
<dbReference type="GO" id="GO:0034993">
    <property type="term" value="C:meiotic nuclear membrane microtubule tethering complex"/>
    <property type="evidence" value="ECO:0007669"/>
    <property type="project" value="TreeGrafter"/>
</dbReference>
<keyword evidence="2" id="KW-0812">Transmembrane</keyword>
<feature type="region of interest" description="Disordered" evidence="7">
    <location>
        <begin position="185"/>
        <end position="213"/>
    </location>
</feature>
<dbReference type="EMBL" id="NHOQ01001000">
    <property type="protein sequence ID" value="PWA27822.1"/>
    <property type="molecule type" value="Genomic_DNA"/>
</dbReference>
<dbReference type="InterPro" id="IPR052403">
    <property type="entry name" value="LINC-complex_assoc"/>
</dbReference>
<gene>
    <name evidence="9" type="ORF">CCH79_00000233</name>
</gene>
<reference evidence="9 10" key="1">
    <citation type="journal article" date="2018" name="G3 (Bethesda)">
        <title>A High-Quality Reference Genome for the Invasive Mosquitofish Gambusia affinis Using a Chicago Library.</title>
        <authorList>
            <person name="Hoffberg S.L."/>
            <person name="Troendle N.J."/>
            <person name="Glenn T.C."/>
            <person name="Mahmud O."/>
            <person name="Louha S."/>
            <person name="Chalopin D."/>
            <person name="Bennetzen J.L."/>
            <person name="Mauricio R."/>
        </authorList>
    </citation>
    <scope>NUCLEOTIDE SEQUENCE [LARGE SCALE GENOMIC DNA]</scope>
    <source>
        <strain evidence="9">NE01/NJP1002.9</strain>
        <tissue evidence="9">Muscle</tissue>
    </source>
</reference>
<dbReference type="Pfam" id="PF00307">
    <property type="entry name" value="CH"/>
    <property type="match status" value="2"/>
</dbReference>
<dbReference type="SMART" id="SM00033">
    <property type="entry name" value="CH"/>
    <property type="match status" value="2"/>
</dbReference>
<dbReference type="AlphaFoldDB" id="A0A315W7L5"/>
<evidence type="ECO:0000256" key="5">
    <source>
        <dbReference type="ARBA" id="ARBA00023136"/>
    </source>
</evidence>
<organism evidence="9 10">
    <name type="scientific">Gambusia affinis</name>
    <name type="common">Western mosquitofish</name>
    <name type="synonym">Heterandria affinis</name>
    <dbReference type="NCBI Taxonomy" id="33528"/>
    <lineage>
        <taxon>Eukaryota</taxon>
        <taxon>Metazoa</taxon>
        <taxon>Chordata</taxon>
        <taxon>Craniata</taxon>
        <taxon>Vertebrata</taxon>
        <taxon>Euteleostomi</taxon>
        <taxon>Actinopterygii</taxon>
        <taxon>Neopterygii</taxon>
        <taxon>Teleostei</taxon>
        <taxon>Neoteleostei</taxon>
        <taxon>Acanthomorphata</taxon>
        <taxon>Ovalentaria</taxon>
        <taxon>Atherinomorphae</taxon>
        <taxon>Cyprinodontiformes</taxon>
        <taxon>Poeciliidae</taxon>
        <taxon>Poeciliinae</taxon>
        <taxon>Gambusia</taxon>
    </lineage>
</organism>
<evidence type="ECO:0000256" key="4">
    <source>
        <dbReference type="ARBA" id="ARBA00022989"/>
    </source>
</evidence>
<dbReference type="PROSITE" id="PS00019">
    <property type="entry name" value="ACTININ_1"/>
    <property type="match status" value="1"/>
</dbReference>
<keyword evidence="10" id="KW-1185">Reference proteome</keyword>
<evidence type="ECO:0000256" key="2">
    <source>
        <dbReference type="ARBA" id="ARBA00022692"/>
    </source>
</evidence>
<keyword evidence="6" id="KW-0009">Actin-binding</keyword>
<feature type="region of interest" description="Disordered" evidence="7">
    <location>
        <begin position="472"/>
        <end position="494"/>
    </location>
</feature>
<feature type="region of interest" description="Disordered" evidence="7">
    <location>
        <begin position="548"/>
        <end position="574"/>
    </location>
</feature>
<evidence type="ECO:0000256" key="3">
    <source>
        <dbReference type="ARBA" id="ARBA00022737"/>
    </source>
</evidence>
<protein>
    <recommendedName>
        <fullName evidence="8">Calponin-homology (CH) domain-containing protein</fullName>
    </recommendedName>
</protein>
<dbReference type="GO" id="GO:0005640">
    <property type="term" value="C:nuclear outer membrane"/>
    <property type="evidence" value="ECO:0007669"/>
    <property type="project" value="TreeGrafter"/>
</dbReference>
<comment type="subcellular location">
    <subcellularLocation>
        <location evidence="1">Membrane</location>
    </subcellularLocation>
</comment>
<dbReference type="STRING" id="33528.ENSGAFP00000013777"/>
<dbReference type="FunFam" id="1.10.418.10:FF:000057">
    <property type="entry name" value="Calmin"/>
    <property type="match status" value="1"/>
</dbReference>
<keyword evidence="4" id="KW-1133">Transmembrane helix</keyword>
<comment type="caution">
    <text evidence="9">The sequence shown here is derived from an EMBL/GenBank/DDBJ whole genome shotgun (WGS) entry which is preliminary data.</text>
</comment>
<dbReference type="PANTHER" id="PTHR47535:SF9">
    <property type="entry name" value="CALPONIN-HOMOLOGY (CH) DOMAIN-CONTAINING PROTEIN"/>
    <property type="match status" value="1"/>
</dbReference>
<feature type="compositionally biased region" description="Basic and acidic residues" evidence="7">
    <location>
        <begin position="717"/>
        <end position="744"/>
    </location>
</feature>
<dbReference type="InterPro" id="IPR001589">
    <property type="entry name" value="Actinin_actin-bd_CS"/>
</dbReference>